<dbReference type="AlphaFoldDB" id="A0A3B0U9Q3"/>
<keyword evidence="1" id="KW-0472">Membrane</keyword>
<sequence>MSPHSELVELRTMKDGAAAIQVIYQFQYVFFDCFIALLLAMTRKILRYTCLVLRQAQDEARFLIVSPQFVMLGQPFGVRTKPPSIHF</sequence>
<dbReference type="EMBL" id="UOEO01000072">
    <property type="protein sequence ID" value="VAW17444.1"/>
    <property type="molecule type" value="Genomic_DNA"/>
</dbReference>
<keyword evidence="1" id="KW-1133">Transmembrane helix</keyword>
<evidence type="ECO:0000313" key="2">
    <source>
        <dbReference type="EMBL" id="VAW17444.1"/>
    </source>
</evidence>
<proteinExistence type="predicted"/>
<name>A0A3B0U9Q3_9ZZZZ</name>
<accession>A0A3B0U9Q3</accession>
<protein>
    <submittedName>
        <fullName evidence="2">Uncharacterized protein</fullName>
    </submittedName>
</protein>
<evidence type="ECO:0000256" key="1">
    <source>
        <dbReference type="SAM" id="Phobius"/>
    </source>
</evidence>
<reference evidence="2" key="1">
    <citation type="submission" date="2018-06" db="EMBL/GenBank/DDBJ databases">
        <authorList>
            <person name="Zhirakovskaya E."/>
        </authorList>
    </citation>
    <scope>NUCLEOTIDE SEQUENCE</scope>
</reference>
<keyword evidence="1" id="KW-0812">Transmembrane</keyword>
<feature type="transmembrane region" description="Helical" evidence="1">
    <location>
        <begin position="20"/>
        <end position="40"/>
    </location>
</feature>
<organism evidence="2">
    <name type="scientific">hydrothermal vent metagenome</name>
    <dbReference type="NCBI Taxonomy" id="652676"/>
    <lineage>
        <taxon>unclassified sequences</taxon>
        <taxon>metagenomes</taxon>
        <taxon>ecological metagenomes</taxon>
    </lineage>
</organism>
<gene>
    <name evidence="2" type="ORF">MNBD_ALPHA12-749</name>
</gene>